<gene>
    <name evidence="11" type="primary">sugE</name>
    <name evidence="11" type="ORF">ACFOHH_06960</name>
</gene>
<dbReference type="Proteomes" id="UP001595377">
    <property type="component" value="Unassembled WGS sequence"/>
</dbReference>
<dbReference type="PANTHER" id="PTHR30561:SF0">
    <property type="entry name" value="GUANIDINIUM EXPORTER"/>
    <property type="match status" value="1"/>
</dbReference>
<evidence type="ECO:0000256" key="7">
    <source>
        <dbReference type="ARBA" id="ARBA00038151"/>
    </source>
</evidence>
<evidence type="ECO:0000256" key="6">
    <source>
        <dbReference type="ARBA" id="ARBA00023136"/>
    </source>
</evidence>
<sequence length="104" mass="10743">MSWILLTLAGLLEIGWAIGLKYTDGFTRPLPTALTAVSLVASMVLLGLAVKTLPMGTAYAVWTGIGTVGTAILGIVLFAEPVTAMRLGCIALIVLGILGLKFVA</sequence>
<comment type="similarity">
    <text evidence="7">Belongs to the drug/metabolite transporter (DMT) superfamily. Small multidrug resistance (SMR) (TC 2.A.7.1) family. Gdx/SugE subfamily.</text>
</comment>
<evidence type="ECO:0000256" key="9">
    <source>
        <dbReference type="RuleBase" id="RU003942"/>
    </source>
</evidence>
<feature type="transmembrane region" description="Helical" evidence="10">
    <location>
        <begin position="33"/>
        <end position="50"/>
    </location>
</feature>
<keyword evidence="12" id="KW-1185">Reference proteome</keyword>
<evidence type="ECO:0000313" key="12">
    <source>
        <dbReference type="Proteomes" id="UP001595377"/>
    </source>
</evidence>
<dbReference type="EMBL" id="JBHRSP010000012">
    <property type="protein sequence ID" value="MFC3072833.1"/>
    <property type="molecule type" value="Genomic_DNA"/>
</dbReference>
<keyword evidence="3" id="KW-1003">Cell membrane</keyword>
<comment type="caution">
    <text evidence="11">The sequence shown here is derived from an EMBL/GenBank/DDBJ whole genome shotgun (WGS) entry which is preliminary data.</text>
</comment>
<comment type="subcellular location">
    <subcellularLocation>
        <location evidence="1 9">Cell membrane</location>
        <topology evidence="1 9">Multi-pass membrane protein</topology>
    </subcellularLocation>
</comment>
<proteinExistence type="inferred from homology"/>
<dbReference type="NCBIfam" id="NF008512">
    <property type="entry name" value="PRK11431.1"/>
    <property type="match status" value="1"/>
</dbReference>
<dbReference type="Gene3D" id="1.10.3730.20">
    <property type="match status" value="1"/>
</dbReference>
<evidence type="ECO:0000256" key="4">
    <source>
        <dbReference type="ARBA" id="ARBA00022692"/>
    </source>
</evidence>
<dbReference type="Pfam" id="PF00893">
    <property type="entry name" value="Multi_Drug_Res"/>
    <property type="match status" value="1"/>
</dbReference>
<dbReference type="InterPro" id="IPR045324">
    <property type="entry name" value="Small_multidrug_res"/>
</dbReference>
<feature type="transmembrane region" description="Helical" evidence="10">
    <location>
        <begin position="57"/>
        <end position="78"/>
    </location>
</feature>
<feature type="transmembrane region" description="Helical" evidence="10">
    <location>
        <begin position="84"/>
        <end position="103"/>
    </location>
</feature>
<evidence type="ECO:0000256" key="3">
    <source>
        <dbReference type="ARBA" id="ARBA00022475"/>
    </source>
</evidence>
<evidence type="ECO:0000256" key="1">
    <source>
        <dbReference type="ARBA" id="ARBA00004651"/>
    </source>
</evidence>
<dbReference type="SUPFAM" id="SSF103481">
    <property type="entry name" value="Multidrug resistance efflux transporter EmrE"/>
    <property type="match status" value="1"/>
</dbReference>
<keyword evidence="2" id="KW-0813">Transport</keyword>
<evidence type="ECO:0000256" key="8">
    <source>
        <dbReference type="ARBA" id="ARBA00039168"/>
    </source>
</evidence>
<evidence type="ECO:0000256" key="2">
    <source>
        <dbReference type="ARBA" id="ARBA00022448"/>
    </source>
</evidence>
<evidence type="ECO:0000313" key="11">
    <source>
        <dbReference type="EMBL" id="MFC3072833.1"/>
    </source>
</evidence>
<organism evidence="11 12">
    <name type="scientific">Shinella pollutisoli</name>
    <dbReference type="NCBI Taxonomy" id="2250594"/>
    <lineage>
        <taxon>Bacteria</taxon>
        <taxon>Pseudomonadati</taxon>
        <taxon>Pseudomonadota</taxon>
        <taxon>Alphaproteobacteria</taxon>
        <taxon>Hyphomicrobiales</taxon>
        <taxon>Rhizobiaceae</taxon>
        <taxon>Shinella</taxon>
    </lineage>
</organism>
<name>A0ABV7DF00_9HYPH</name>
<keyword evidence="4 9" id="KW-0812">Transmembrane</keyword>
<accession>A0ABV7DF00</accession>
<dbReference type="InterPro" id="IPR037185">
    <property type="entry name" value="EmrE-like"/>
</dbReference>
<evidence type="ECO:0000256" key="5">
    <source>
        <dbReference type="ARBA" id="ARBA00022989"/>
    </source>
</evidence>
<protein>
    <recommendedName>
        <fullName evidence="8">Guanidinium exporter</fullName>
    </recommendedName>
</protein>
<dbReference type="RefSeq" id="WP_257314461.1">
    <property type="nucleotide sequence ID" value="NZ_JANFDG010000006.1"/>
</dbReference>
<evidence type="ECO:0000256" key="10">
    <source>
        <dbReference type="SAM" id="Phobius"/>
    </source>
</evidence>
<dbReference type="InterPro" id="IPR000390">
    <property type="entry name" value="Small_drug/metabolite_transptr"/>
</dbReference>
<keyword evidence="6 10" id="KW-0472">Membrane</keyword>
<reference evidence="12" key="1">
    <citation type="journal article" date="2019" name="Int. J. Syst. Evol. Microbiol.">
        <title>The Global Catalogue of Microorganisms (GCM) 10K type strain sequencing project: providing services to taxonomists for standard genome sequencing and annotation.</title>
        <authorList>
            <consortium name="The Broad Institute Genomics Platform"/>
            <consortium name="The Broad Institute Genome Sequencing Center for Infectious Disease"/>
            <person name="Wu L."/>
            <person name="Ma J."/>
        </authorList>
    </citation>
    <scope>NUCLEOTIDE SEQUENCE [LARGE SCALE GENOMIC DNA]</scope>
    <source>
        <strain evidence="12">KCTC 52677</strain>
    </source>
</reference>
<keyword evidence="5 10" id="KW-1133">Transmembrane helix</keyword>
<dbReference type="PANTHER" id="PTHR30561">
    <property type="entry name" value="SMR FAMILY PROTON-DEPENDENT DRUG EFFLUX TRANSPORTER SUGE"/>
    <property type="match status" value="1"/>
</dbReference>